<comment type="caution">
    <text evidence="1">The sequence shown here is derived from an EMBL/GenBank/DDBJ whole genome shotgun (WGS) entry which is preliminary data.</text>
</comment>
<reference evidence="1 2" key="1">
    <citation type="journal article" date="2019" name="Commun. Biol.">
        <title>The bagworm genome reveals a unique fibroin gene that provides high tensile strength.</title>
        <authorList>
            <person name="Kono N."/>
            <person name="Nakamura H."/>
            <person name="Ohtoshi R."/>
            <person name="Tomita M."/>
            <person name="Numata K."/>
            <person name="Arakawa K."/>
        </authorList>
    </citation>
    <scope>NUCLEOTIDE SEQUENCE [LARGE SCALE GENOMIC DNA]</scope>
</reference>
<protein>
    <submittedName>
        <fullName evidence="1">Uncharacterized protein</fullName>
    </submittedName>
</protein>
<proteinExistence type="predicted"/>
<gene>
    <name evidence="1" type="ORF">EVAR_48984_1</name>
</gene>
<dbReference type="AlphaFoldDB" id="A0A4C1Z1I9"/>
<evidence type="ECO:0000313" key="2">
    <source>
        <dbReference type="Proteomes" id="UP000299102"/>
    </source>
</evidence>
<accession>A0A4C1Z1I9</accession>
<dbReference type="Proteomes" id="UP000299102">
    <property type="component" value="Unassembled WGS sequence"/>
</dbReference>
<sequence>MISITPLIELLAVSSKTRINSIPQVKPRQHTFFSTLLHLSNRTVRSPNFPRVLPHPRTGGMICPVFRFRRLDASGAARAIAAPRLERADIEAATDELSLHKASDEAVVIGIEKHRSTPTYTQRNWLRSRRGNTTLASCGGGIQYWLRRRADVRKILNSFSFCRQ</sequence>
<keyword evidence="2" id="KW-1185">Reference proteome</keyword>
<organism evidence="1 2">
    <name type="scientific">Eumeta variegata</name>
    <name type="common">Bagworm moth</name>
    <name type="synonym">Eumeta japonica</name>
    <dbReference type="NCBI Taxonomy" id="151549"/>
    <lineage>
        <taxon>Eukaryota</taxon>
        <taxon>Metazoa</taxon>
        <taxon>Ecdysozoa</taxon>
        <taxon>Arthropoda</taxon>
        <taxon>Hexapoda</taxon>
        <taxon>Insecta</taxon>
        <taxon>Pterygota</taxon>
        <taxon>Neoptera</taxon>
        <taxon>Endopterygota</taxon>
        <taxon>Lepidoptera</taxon>
        <taxon>Glossata</taxon>
        <taxon>Ditrysia</taxon>
        <taxon>Tineoidea</taxon>
        <taxon>Psychidae</taxon>
        <taxon>Oiketicinae</taxon>
        <taxon>Eumeta</taxon>
    </lineage>
</organism>
<evidence type="ECO:0000313" key="1">
    <source>
        <dbReference type="EMBL" id="GBP80904.1"/>
    </source>
</evidence>
<dbReference type="EMBL" id="BGZK01001488">
    <property type="protein sequence ID" value="GBP80904.1"/>
    <property type="molecule type" value="Genomic_DNA"/>
</dbReference>
<name>A0A4C1Z1I9_EUMVA</name>